<dbReference type="RefSeq" id="WP_209839965.1">
    <property type="nucleotide sequence ID" value="NZ_JAGGJP010000006.1"/>
</dbReference>
<accession>A0ABW0SBQ5</accession>
<gene>
    <name evidence="1" type="ORF">ACFPOC_08040</name>
</gene>
<dbReference type="PROSITE" id="PS51257">
    <property type="entry name" value="PROKAR_LIPOPROTEIN"/>
    <property type="match status" value="1"/>
</dbReference>
<proteinExistence type="predicted"/>
<dbReference type="Proteomes" id="UP001596056">
    <property type="component" value="Unassembled WGS sequence"/>
</dbReference>
<comment type="caution">
    <text evidence="1">The sequence shown here is derived from an EMBL/GenBank/DDBJ whole genome shotgun (WGS) entry which is preliminary data.</text>
</comment>
<name>A0ABW0SBQ5_9RHOB</name>
<dbReference type="EMBL" id="JBHSNA010000005">
    <property type="protein sequence ID" value="MFC5566370.1"/>
    <property type="molecule type" value="Genomic_DNA"/>
</dbReference>
<sequence>MRLPILLALLTLGGPVAAGCLGSADLGAGVVARFASGDSALLRRGGDGAIVVEERRADGRPGMRLRAAHGVYVFEEVSLDAQGGPLPETLVGVVYPQAPLTLPPPAPGRGWSGMTTLRHATGPARSELTTVGFSQVPPLEIGDCAYRAVGVEVRYDWGKSGALRLRMAYLPELGAALLLSREPEGRPARGAVPVALERMGE</sequence>
<evidence type="ECO:0000313" key="1">
    <source>
        <dbReference type="EMBL" id="MFC5566370.1"/>
    </source>
</evidence>
<reference evidence="2" key="1">
    <citation type="journal article" date="2019" name="Int. J. Syst. Evol. Microbiol.">
        <title>The Global Catalogue of Microorganisms (GCM) 10K type strain sequencing project: providing services to taxonomists for standard genome sequencing and annotation.</title>
        <authorList>
            <consortium name="The Broad Institute Genomics Platform"/>
            <consortium name="The Broad Institute Genome Sequencing Center for Infectious Disease"/>
            <person name="Wu L."/>
            <person name="Ma J."/>
        </authorList>
    </citation>
    <scope>NUCLEOTIDE SEQUENCE [LARGE SCALE GENOMIC DNA]</scope>
    <source>
        <strain evidence="2">KACC 11588</strain>
    </source>
</reference>
<keyword evidence="2" id="KW-1185">Reference proteome</keyword>
<evidence type="ECO:0000313" key="2">
    <source>
        <dbReference type="Proteomes" id="UP001596056"/>
    </source>
</evidence>
<protein>
    <recommendedName>
        <fullName evidence="3">Lipoprotein</fullName>
    </recommendedName>
</protein>
<evidence type="ECO:0008006" key="3">
    <source>
        <dbReference type="Google" id="ProtNLM"/>
    </source>
</evidence>
<organism evidence="1 2">
    <name type="scientific">Rubellimicrobium aerolatum</name>
    <dbReference type="NCBI Taxonomy" id="490979"/>
    <lineage>
        <taxon>Bacteria</taxon>
        <taxon>Pseudomonadati</taxon>
        <taxon>Pseudomonadota</taxon>
        <taxon>Alphaproteobacteria</taxon>
        <taxon>Rhodobacterales</taxon>
        <taxon>Roseobacteraceae</taxon>
        <taxon>Rubellimicrobium</taxon>
    </lineage>
</organism>